<keyword evidence="2" id="KW-1185">Reference proteome</keyword>
<comment type="caution">
    <text evidence="1">The sequence shown here is derived from an EMBL/GenBank/DDBJ whole genome shotgun (WGS) entry which is preliminary data.</text>
</comment>
<protein>
    <submittedName>
        <fullName evidence="1">34486_t:CDS:1</fullName>
    </submittedName>
</protein>
<accession>A0ACA9MYV2</accession>
<proteinExistence type="predicted"/>
<gene>
    <name evidence="1" type="ORF">RPERSI_LOCUS6598</name>
</gene>
<evidence type="ECO:0000313" key="2">
    <source>
        <dbReference type="Proteomes" id="UP000789920"/>
    </source>
</evidence>
<dbReference type="EMBL" id="CAJVQC010010570">
    <property type="protein sequence ID" value="CAG8618203.1"/>
    <property type="molecule type" value="Genomic_DNA"/>
</dbReference>
<sequence length="247" mass="27701">SSGLTCLISANSIKKGLSWELGRLVVMLPLNKIKMNSNYLVSLVKKRDRVGRGPGFEGGQTRVTLRFPKRGGGFRPKKVYQIINLSELEKDERVANGQIIDFTREKSPVKILGGGNFTKKLLIKAAIFSRSAQEKITQTGGKFEAIKNLGTCLKNIKLKKGAIRQAAENSESDELTLSFSKVKEFFSISFSRRQIFFPERKTYPEIFSKPEGKYEGFTLEKEAKQQALTEIDNQLTENCVVPKISIC</sequence>
<reference evidence="1" key="1">
    <citation type="submission" date="2021-06" db="EMBL/GenBank/DDBJ databases">
        <authorList>
            <person name="Kallberg Y."/>
            <person name="Tangrot J."/>
            <person name="Rosling A."/>
        </authorList>
    </citation>
    <scope>NUCLEOTIDE SEQUENCE</scope>
    <source>
        <strain evidence="1">MA461A</strain>
    </source>
</reference>
<evidence type="ECO:0000313" key="1">
    <source>
        <dbReference type="EMBL" id="CAG8618203.1"/>
    </source>
</evidence>
<organism evidence="1 2">
    <name type="scientific">Racocetra persica</name>
    <dbReference type="NCBI Taxonomy" id="160502"/>
    <lineage>
        <taxon>Eukaryota</taxon>
        <taxon>Fungi</taxon>
        <taxon>Fungi incertae sedis</taxon>
        <taxon>Mucoromycota</taxon>
        <taxon>Glomeromycotina</taxon>
        <taxon>Glomeromycetes</taxon>
        <taxon>Diversisporales</taxon>
        <taxon>Gigasporaceae</taxon>
        <taxon>Racocetra</taxon>
    </lineage>
</organism>
<name>A0ACA9MYV2_9GLOM</name>
<dbReference type="Proteomes" id="UP000789920">
    <property type="component" value="Unassembled WGS sequence"/>
</dbReference>
<feature type="non-terminal residue" evidence="1">
    <location>
        <position position="1"/>
    </location>
</feature>